<evidence type="ECO:0000256" key="1">
    <source>
        <dbReference type="SAM" id="MobiDB-lite"/>
    </source>
</evidence>
<organism evidence="2">
    <name type="scientific">Daucus carota subsp. sativus</name>
    <name type="common">Carrot</name>
    <dbReference type="NCBI Taxonomy" id="79200"/>
    <lineage>
        <taxon>Eukaryota</taxon>
        <taxon>Viridiplantae</taxon>
        <taxon>Streptophyta</taxon>
        <taxon>Embryophyta</taxon>
        <taxon>Tracheophyta</taxon>
        <taxon>Spermatophyta</taxon>
        <taxon>Magnoliopsida</taxon>
        <taxon>eudicotyledons</taxon>
        <taxon>Gunneridae</taxon>
        <taxon>Pentapetalae</taxon>
        <taxon>asterids</taxon>
        <taxon>campanulids</taxon>
        <taxon>Apiales</taxon>
        <taxon>Apiaceae</taxon>
        <taxon>Apioideae</taxon>
        <taxon>Scandiceae</taxon>
        <taxon>Daucinae</taxon>
        <taxon>Daucus</taxon>
        <taxon>Daucus sect. Daucus</taxon>
    </lineage>
</organism>
<name>A0A164TEN8_DAUCS</name>
<proteinExistence type="predicted"/>
<dbReference type="Gramene" id="KZM87428">
    <property type="protein sequence ID" value="KZM87428"/>
    <property type="gene ID" value="DCAR_024562"/>
</dbReference>
<gene>
    <name evidence="2" type="ORF">DCAR_024562</name>
    <name evidence="3" type="ORF">DCAR_0727863</name>
</gene>
<feature type="compositionally biased region" description="Polar residues" evidence="1">
    <location>
        <begin position="1"/>
        <end position="15"/>
    </location>
</feature>
<reference evidence="2" key="1">
    <citation type="journal article" date="2016" name="Nat. Genet.">
        <title>A high-quality carrot genome assembly provides new insights into carotenoid accumulation and asterid genome evolution.</title>
        <authorList>
            <person name="Iorizzo M."/>
            <person name="Ellison S."/>
            <person name="Senalik D."/>
            <person name="Zeng P."/>
            <person name="Satapoomin P."/>
            <person name="Huang J."/>
            <person name="Bowman M."/>
            <person name="Iovene M."/>
            <person name="Sanseverino W."/>
            <person name="Cavagnaro P."/>
            <person name="Yildiz M."/>
            <person name="Macko-Podgorni A."/>
            <person name="Moranska E."/>
            <person name="Grzebelus E."/>
            <person name="Grzebelus D."/>
            <person name="Ashrafi H."/>
            <person name="Zheng Z."/>
            <person name="Cheng S."/>
            <person name="Spooner D."/>
            <person name="Van Deynze A."/>
            <person name="Simon P."/>
        </authorList>
    </citation>
    <scope>NUCLEOTIDE SEQUENCE [LARGE SCALE GENOMIC DNA]</scope>
    <source>
        <tissue evidence="2">Leaf</tissue>
    </source>
</reference>
<feature type="region of interest" description="Disordered" evidence="1">
    <location>
        <begin position="1"/>
        <end position="36"/>
    </location>
</feature>
<evidence type="ECO:0000313" key="4">
    <source>
        <dbReference type="Proteomes" id="UP000077755"/>
    </source>
</evidence>
<feature type="compositionally biased region" description="Polar residues" evidence="1">
    <location>
        <begin position="24"/>
        <end position="36"/>
    </location>
</feature>
<dbReference type="EMBL" id="CP093349">
    <property type="protein sequence ID" value="WOH08423.1"/>
    <property type="molecule type" value="Genomic_DNA"/>
</dbReference>
<evidence type="ECO:0000313" key="3">
    <source>
        <dbReference type="EMBL" id="WOH08423.1"/>
    </source>
</evidence>
<keyword evidence="4" id="KW-1185">Reference proteome</keyword>
<dbReference type="AlphaFoldDB" id="A0A164TEN8"/>
<sequence length="139" mass="15236">MTLNKVSSQEKTPLTVSGEAGHPKTSSSARGLGTRNSSLTARILEAMANGYIKGDIRRKKEEMAAVDGVRGIRLVVDLTMYPAQTSDLQALHESDATTSEQLAVRRRSARKERPTLKALEAIVDSQSRANKTNKKDREQ</sequence>
<reference evidence="3" key="2">
    <citation type="submission" date="2022-03" db="EMBL/GenBank/DDBJ databases">
        <title>Draft title - Genomic analysis of global carrot germplasm unveils the trajectory of domestication and the origin of high carotenoid orange carrot.</title>
        <authorList>
            <person name="Iorizzo M."/>
            <person name="Ellison S."/>
            <person name="Senalik D."/>
            <person name="Macko-Podgorni A."/>
            <person name="Grzebelus D."/>
            <person name="Bostan H."/>
            <person name="Rolling W."/>
            <person name="Curaba J."/>
            <person name="Simon P."/>
        </authorList>
    </citation>
    <scope>NUCLEOTIDE SEQUENCE</scope>
    <source>
        <tissue evidence="3">Leaf</tissue>
    </source>
</reference>
<accession>A0A164TEN8</accession>
<feature type="region of interest" description="Disordered" evidence="1">
    <location>
        <begin position="91"/>
        <end position="139"/>
    </location>
</feature>
<protein>
    <submittedName>
        <fullName evidence="2">Uncharacterized protein</fullName>
    </submittedName>
</protein>
<dbReference type="EMBL" id="LNRQ01000007">
    <property type="protein sequence ID" value="KZM87428.1"/>
    <property type="molecule type" value="Genomic_DNA"/>
</dbReference>
<dbReference type="Proteomes" id="UP000077755">
    <property type="component" value="Chromosome 7"/>
</dbReference>
<evidence type="ECO:0000313" key="2">
    <source>
        <dbReference type="EMBL" id="KZM87428.1"/>
    </source>
</evidence>